<dbReference type="EMBL" id="JAKWFO010000010">
    <property type="protein sequence ID" value="KAI9633360.1"/>
    <property type="molecule type" value="Genomic_DNA"/>
</dbReference>
<dbReference type="PANTHER" id="PTHR13847:SF260">
    <property type="entry name" value="FAD DEPENDENT OXIDOREDUCTASE DOMAIN-CONTAINING PROTEIN"/>
    <property type="match status" value="1"/>
</dbReference>
<dbReference type="GeneID" id="77724726"/>
<dbReference type="GO" id="GO:0005737">
    <property type="term" value="C:cytoplasm"/>
    <property type="evidence" value="ECO:0007669"/>
    <property type="project" value="TreeGrafter"/>
</dbReference>
<dbReference type="Gene3D" id="3.30.9.10">
    <property type="entry name" value="D-Amino Acid Oxidase, subunit A, domain 2"/>
    <property type="match status" value="1"/>
</dbReference>
<accession>A0AA38LRP1</accession>
<dbReference type="AlphaFoldDB" id="A0AA38LRP1"/>
<dbReference type="Pfam" id="PF01266">
    <property type="entry name" value="DAO"/>
    <property type="match status" value="1"/>
</dbReference>
<dbReference type="InterPro" id="IPR006076">
    <property type="entry name" value="FAD-dep_OxRdtase"/>
</dbReference>
<keyword evidence="3" id="KW-1185">Reference proteome</keyword>
<evidence type="ECO:0000259" key="1">
    <source>
        <dbReference type="Pfam" id="PF01266"/>
    </source>
</evidence>
<dbReference type="PANTHER" id="PTHR13847">
    <property type="entry name" value="SARCOSINE DEHYDROGENASE-RELATED"/>
    <property type="match status" value="1"/>
</dbReference>
<feature type="non-terminal residue" evidence="2">
    <location>
        <position position="1"/>
    </location>
</feature>
<dbReference type="InterPro" id="IPR036188">
    <property type="entry name" value="FAD/NAD-bd_sf"/>
</dbReference>
<sequence>ITTNRGHCCHVTPPTNFSGSGAIEMSVVWGGTYLRDVAGAGIVMGCGPQTIREYKLAPPEEVYDVEDDSILTTGIQGYFERILSQTYRGWEEVPGEGTRRVWSGIIGYSRDKLPFVGPVPGSEGLFAAVAFHGHGMSRILCCTRALAKQMMDPQHQWDERLPRTFEISSERIKRA</sequence>
<reference evidence="2" key="1">
    <citation type="journal article" date="2022" name="G3 (Bethesda)">
        <title>High quality genome of the basidiomycete yeast Dioszegia hungarica PDD-24b-2 isolated from cloud water.</title>
        <authorList>
            <person name="Jarrige D."/>
            <person name="Haridas S."/>
            <person name="Bleykasten-Grosshans C."/>
            <person name="Joly M."/>
            <person name="Nadalig T."/>
            <person name="Sancelme M."/>
            <person name="Vuilleumier S."/>
            <person name="Grigoriev I.V."/>
            <person name="Amato P."/>
            <person name="Bringel F."/>
        </authorList>
    </citation>
    <scope>NUCLEOTIDE SEQUENCE</scope>
    <source>
        <strain evidence="2">PDD-24b-2</strain>
    </source>
</reference>
<dbReference type="Proteomes" id="UP001164286">
    <property type="component" value="Unassembled WGS sequence"/>
</dbReference>
<organism evidence="2 3">
    <name type="scientific">Dioszegia hungarica</name>
    <dbReference type="NCBI Taxonomy" id="4972"/>
    <lineage>
        <taxon>Eukaryota</taxon>
        <taxon>Fungi</taxon>
        <taxon>Dikarya</taxon>
        <taxon>Basidiomycota</taxon>
        <taxon>Agaricomycotina</taxon>
        <taxon>Tremellomycetes</taxon>
        <taxon>Tremellales</taxon>
        <taxon>Bulleribasidiaceae</taxon>
        <taxon>Dioszegia</taxon>
    </lineage>
</organism>
<dbReference type="Gene3D" id="3.50.50.60">
    <property type="entry name" value="FAD/NAD(P)-binding domain"/>
    <property type="match status" value="1"/>
</dbReference>
<protein>
    <recommendedName>
        <fullName evidence="1">FAD dependent oxidoreductase domain-containing protein</fullName>
    </recommendedName>
</protein>
<dbReference type="RefSeq" id="XP_052943137.1">
    <property type="nucleotide sequence ID" value="XM_053085525.1"/>
</dbReference>
<proteinExistence type="predicted"/>
<gene>
    <name evidence="2" type="ORF">MKK02DRAFT_12850</name>
</gene>
<evidence type="ECO:0000313" key="3">
    <source>
        <dbReference type="Proteomes" id="UP001164286"/>
    </source>
</evidence>
<feature type="non-terminal residue" evidence="2">
    <location>
        <position position="175"/>
    </location>
</feature>
<feature type="domain" description="FAD dependent oxidoreductase" evidence="1">
    <location>
        <begin position="29"/>
        <end position="147"/>
    </location>
</feature>
<evidence type="ECO:0000313" key="2">
    <source>
        <dbReference type="EMBL" id="KAI9633360.1"/>
    </source>
</evidence>
<name>A0AA38LRP1_9TREE</name>
<comment type="caution">
    <text evidence="2">The sequence shown here is derived from an EMBL/GenBank/DDBJ whole genome shotgun (WGS) entry which is preliminary data.</text>
</comment>